<keyword evidence="2" id="KW-1185">Reference proteome</keyword>
<accession>A0A061DF01</accession>
<sequence>MRNCFRKLEAQHTVGTWNMEHGTWNIQYNYNGFWLSISYFGRRLCVRVTL</sequence>
<dbReference type="Proteomes" id="UP000026915">
    <property type="component" value="Chromosome 1"/>
</dbReference>
<dbReference type="HOGENOM" id="CLU_3128131_0_0_1"/>
<dbReference type="Gramene" id="EOX90594">
    <property type="protein sequence ID" value="EOX90594"/>
    <property type="gene ID" value="TCM_000022"/>
</dbReference>
<dbReference type="AlphaFoldDB" id="A0A061DF01"/>
<proteinExistence type="predicted"/>
<protein>
    <submittedName>
        <fullName evidence="1">Uncharacterized protein</fullName>
    </submittedName>
</protein>
<name>A0A061DF01_THECC</name>
<dbReference type="InParanoid" id="A0A061DF01"/>
<evidence type="ECO:0000313" key="1">
    <source>
        <dbReference type="EMBL" id="EOX90594.1"/>
    </source>
</evidence>
<evidence type="ECO:0000313" key="2">
    <source>
        <dbReference type="Proteomes" id="UP000026915"/>
    </source>
</evidence>
<gene>
    <name evidence="1" type="ORF">TCM_000022</name>
</gene>
<organism evidence="1 2">
    <name type="scientific">Theobroma cacao</name>
    <name type="common">Cacao</name>
    <name type="synonym">Cocoa</name>
    <dbReference type="NCBI Taxonomy" id="3641"/>
    <lineage>
        <taxon>Eukaryota</taxon>
        <taxon>Viridiplantae</taxon>
        <taxon>Streptophyta</taxon>
        <taxon>Embryophyta</taxon>
        <taxon>Tracheophyta</taxon>
        <taxon>Spermatophyta</taxon>
        <taxon>Magnoliopsida</taxon>
        <taxon>eudicotyledons</taxon>
        <taxon>Gunneridae</taxon>
        <taxon>Pentapetalae</taxon>
        <taxon>rosids</taxon>
        <taxon>malvids</taxon>
        <taxon>Malvales</taxon>
        <taxon>Malvaceae</taxon>
        <taxon>Byttnerioideae</taxon>
        <taxon>Theobroma</taxon>
    </lineage>
</organism>
<dbReference type="EMBL" id="CM001879">
    <property type="protein sequence ID" value="EOX90594.1"/>
    <property type="molecule type" value="Genomic_DNA"/>
</dbReference>
<reference evidence="1 2" key="1">
    <citation type="journal article" date="2013" name="Genome Biol.">
        <title>The genome sequence of the most widely cultivated cacao type and its use to identify candidate genes regulating pod color.</title>
        <authorList>
            <person name="Motamayor J.C."/>
            <person name="Mockaitis K."/>
            <person name="Schmutz J."/>
            <person name="Haiminen N."/>
            <person name="Iii D.L."/>
            <person name="Cornejo O."/>
            <person name="Findley S.D."/>
            <person name="Zheng P."/>
            <person name="Utro F."/>
            <person name="Royaert S."/>
            <person name="Saski C."/>
            <person name="Jenkins J."/>
            <person name="Podicheti R."/>
            <person name="Zhao M."/>
            <person name="Scheffler B.E."/>
            <person name="Stack J.C."/>
            <person name="Feltus F.A."/>
            <person name="Mustiga G.M."/>
            <person name="Amores F."/>
            <person name="Phillips W."/>
            <person name="Marelli J.P."/>
            <person name="May G.D."/>
            <person name="Shapiro H."/>
            <person name="Ma J."/>
            <person name="Bustamante C.D."/>
            <person name="Schnell R.J."/>
            <person name="Main D."/>
            <person name="Gilbert D."/>
            <person name="Parida L."/>
            <person name="Kuhn D.N."/>
        </authorList>
    </citation>
    <scope>NUCLEOTIDE SEQUENCE [LARGE SCALE GENOMIC DNA]</scope>
    <source>
        <strain evidence="2">cv. Matina 1-6</strain>
    </source>
</reference>